<dbReference type="InParanoid" id="A0A6J2W2L7"/>
<dbReference type="AlphaFoldDB" id="A0A6J2W2L7"/>
<dbReference type="Gene3D" id="2.60.40.10">
    <property type="entry name" value="Immunoglobulins"/>
    <property type="match status" value="1"/>
</dbReference>
<protein>
    <submittedName>
        <fullName evidence="5">CD83 antigen</fullName>
    </submittedName>
</protein>
<keyword evidence="1" id="KW-0812">Transmembrane</keyword>
<organism evidence="4 5">
    <name type="scientific">Chanos chanos</name>
    <name type="common">Milkfish</name>
    <name type="synonym">Mugil chanos</name>
    <dbReference type="NCBI Taxonomy" id="29144"/>
    <lineage>
        <taxon>Eukaryota</taxon>
        <taxon>Metazoa</taxon>
        <taxon>Chordata</taxon>
        <taxon>Craniata</taxon>
        <taxon>Vertebrata</taxon>
        <taxon>Euteleostomi</taxon>
        <taxon>Actinopterygii</taxon>
        <taxon>Neopterygii</taxon>
        <taxon>Teleostei</taxon>
        <taxon>Ostariophysi</taxon>
        <taxon>Gonorynchiformes</taxon>
        <taxon>Chanidae</taxon>
        <taxon>Chanos</taxon>
    </lineage>
</organism>
<dbReference type="SUPFAM" id="SSF48726">
    <property type="entry name" value="Immunoglobulin"/>
    <property type="match status" value="1"/>
</dbReference>
<feature type="signal peptide" evidence="2">
    <location>
        <begin position="1"/>
        <end position="23"/>
    </location>
</feature>
<dbReference type="PROSITE" id="PS50835">
    <property type="entry name" value="IG_LIKE"/>
    <property type="match status" value="1"/>
</dbReference>
<proteinExistence type="predicted"/>
<dbReference type="GeneID" id="115819067"/>
<evidence type="ECO:0000256" key="2">
    <source>
        <dbReference type="SAM" id="SignalP"/>
    </source>
</evidence>
<name>A0A6J2W2L7_CHACN</name>
<dbReference type="InterPro" id="IPR036179">
    <property type="entry name" value="Ig-like_dom_sf"/>
</dbReference>
<feature type="transmembrane region" description="Helical" evidence="1">
    <location>
        <begin position="147"/>
        <end position="170"/>
    </location>
</feature>
<dbReference type="InterPro" id="IPR003599">
    <property type="entry name" value="Ig_sub"/>
</dbReference>
<dbReference type="OrthoDB" id="9422899at2759"/>
<dbReference type="InterPro" id="IPR013783">
    <property type="entry name" value="Ig-like_fold"/>
</dbReference>
<dbReference type="RefSeq" id="XP_030638468.1">
    <property type="nucleotide sequence ID" value="XM_030782608.1"/>
</dbReference>
<evidence type="ECO:0000313" key="4">
    <source>
        <dbReference type="Proteomes" id="UP000504632"/>
    </source>
</evidence>
<gene>
    <name evidence="5" type="primary">cd83</name>
</gene>
<keyword evidence="1" id="KW-0472">Membrane</keyword>
<keyword evidence="1" id="KW-1133">Transmembrane helix</keyword>
<evidence type="ECO:0000313" key="5">
    <source>
        <dbReference type="RefSeq" id="XP_030638468.1"/>
    </source>
</evidence>
<sequence>MARMDYLFINVVCLLITARAVDSISTKQTEQLCGEDAVLTCTASPRPGVLYRSMIWYKVTGEPSEKLTGLLMKKLTQNNDTVLRYKSWTRHVELSEDSLDLFLPNVTAEDTGKYRCFMAAPVGHQNQEGDVLLTVYGCPESRRKDTLYLVCAIVLLVVALLLFTISYVCLRNTLHNSKKLFKTSHQSKDLIYTMDSKQSGSKIFPEVCV</sequence>
<evidence type="ECO:0000259" key="3">
    <source>
        <dbReference type="PROSITE" id="PS50835"/>
    </source>
</evidence>
<dbReference type="Proteomes" id="UP000504632">
    <property type="component" value="Chromosome 8"/>
</dbReference>
<dbReference type="Pfam" id="PF07686">
    <property type="entry name" value="V-set"/>
    <property type="match status" value="1"/>
</dbReference>
<dbReference type="SMART" id="SM00409">
    <property type="entry name" value="IG"/>
    <property type="match status" value="1"/>
</dbReference>
<feature type="chain" id="PRO_5027086295" evidence="2">
    <location>
        <begin position="24"/>
        <end position="209"/>
    </location>
</feature>
<dbReference type="InterPro" id="IPR013106">
    <property type="entry name" value="Ig_V-set"/>
</dbReference>
<evidence type="ECO:0000256" key="1">
    <source>
        <dbReference type="SAM" id="Phobius"/>
    </source>
</evidence>
<dbReference type="PANTHER" id="PTHR15193">
    <property type="entry name" value="CD83 ANTIGEN"/>
    <property type="match status" value="1"/>
</dbReference>
<dbReference type="PANTHER" id="PTHR15193:SF1">
    <property type="entry name" value="CD83 ANTIGEN"/>
    <property type="match status" value="1"/>
</dbReference>
<keyword evidence="4" id="KW-1185">Reference proteome</keyword>
<dbReference type="InterPro" id="IPR007110">
    <property type="entry name" value="Ig-like_dom"/>
</dbReference>
<keyword evidence="2" id="KW-0732">Signal</keyword>
<reference evidence="5" key="1">
    <citation type="submission" date="2025-08" db="UniProtKB">
        <authorList>
            <consortium name="RefSeq"/>
        </authorList>
    </citation>
    <scope>IDENTIFICATION</scope>
</reference>
<accession>A0A6J2W2L7</accession>
<dbReference type="CTD" id="9308"/>
<feature type="domain" description="Ig-like" evidence="3">
    <location>
        <begin position="34"/>
        <end position="134"/>
    </location>
</feature>